<dbReference type="RefSeq" id="WP_127082126.1">
    <property type="nucleotide sequence ID" value="NZ_RSCL01000008.1"/>
</dbReference>
<feature type="compositionally biased region" description="Low complexity" evidence="1">
    <location>
        <begin position="56"/>
        <end position="95"/>
    </location>
</feature>
<feature type="region of interest" description="Disordered" evidence="1">
    <location>
        <begin position="56"/>
        <end position="100"/>
    </location>
</feature>
<evidence type="ECO:0000313" key="4">
    <source>
        <dbReference type="Proteomes" id="UP000271624"/>
    </source>
</evidence>
<dbReference type="Proteomes" id="UP000271624">
    <property type="component" value="Unassembled WGS sequence"/>
</dbReference>
<evidence type="ECO:0000313" key="3">
    <source>
        <dbReference type="EMBL" id="RUT05672.1"/>
    </source>
</evidence>
<sequence length="238" mass="24709">MINRLLTQTLSVLGITSTIVASSMLQANAQEVQKVSNVNSSTKAADLLVQTTYPQAPTQQQTPYQTPTQTQQQTPYQTPTQTPTEIQQQTPTQAPFVSPGRATRGGSSYIGVGGNLGIAGETTLSEGSFAVISKIGLTNSLSVRPAALIGDNATFLVPITLDFPIETITNTGQTQISASPYVGAGVSVSTADDSNVGFLISGGLDVPVAEQLTANAALNVSFLDDTNVGLLLGVGYNF</sequence>
<accession>A0A433VHV4</accession>
<dbReference type="OrthoDB" id="509458at2"/>
<keyword evidence="4" id="KW-1185">Reference proteome</keyword>
<organism evidence="3 4">
    <name type="scientific">Dulcicalothrix desertica PCC 7102</name>
    <dbReference type="NCBI Taxonomy" id="232991"/>
    <lineage>
        <taxon>Bacteria</taxon>
        <taxon>Bacillati</taxon>
        <taxon>Cyanobacteriota</taxon>
        <taxon>Cyanophyceae</taxon>
        <taxon>Nostocales</taxon>
        <taxon>Calotrichaceae</taxon>
        <taxon>Dulcicalothrix</taxon>
    </lineage>
</organism>
<feature type="signal peptide" evidence="2">
    <location>
        <begin position="1"/>
        <end position="29"/>
    </location>
</feature>
<evidence type="ECO:0008006" key="5">
    <source>
        <dbReference type="Google" id="ProtNLM"/>
    </source>
</evidence>
<gene>
    <name evidence="3" type="ORF">DSM106972_036790</name>
</gene>
<proteinExistence type="predicted"/>
<comment type="caution">
    <text evidence="3">The sequence shown here is derived from an EMBL/GenBank/DDBJ whole genome shotgun (WGS) entry which is preliminary data.</text>
</comment>
<reference evidence="3" key="1">
    <citation type="submission" date="2018-12" db="EMBL/GenBank/DDBJ databases">
        <authorList>
            <person name="Will S."/>
            <person name="Neumann-Schaal M."/>
            <person name="Henke P."/>
        </authorList>
    </citation>
    <scope>NUCLEOTIDE SEQUENCE</scope>
    <source>
        <strain evidence="3">PCC 7102</strain>
    </source>
</reference>
<evidence type="ECO:0000256" key="1">
    <source>
        <dbReference type="SAM" id="MobiDB-lite"/>
    </source>
</evidence>
<name>A0A433VHV4_9CYAN</name>
<keyword evidence="2" id="KW-0732">Signal</keyword>
<dbReference type="AlphaFoldDB" id="A0A433VHV4"/>
<evidence type="ECO:0000256" key="2">
    <source>
        <dbReference type="SAM" id="SignalP"/>
    </source>
</evidence>
<dbReference type="SUPFAM" id="SSF56925">
    <property type="entry name" value="OMPA-like"/>
    <property type="match status" value="1"/>
</dbReference>
<dbReference type="InterPro" id="IPR011250">
    <property type="entry name" value="OMP/PagP_B-barrel"/>
</dbReference>
<protein>
    <recommendedName>
        <fullName evidence="5">Outer membrane protein beta-barrel domain-containing protein</fullName>
    </recommendedName>
</protein>
<feature type="chain" id="PRO_5030092551" description="Outer membrane protein beta-barrel domain-containing protein" evidence="2">
    <location>
        <begin position="30"/>
        <end position="238"/>
    </location>
</feature>
<dbReference type="EMBL" id="RSCL01000008">
    <property type="protein sequence ID" value="RUT05672.1"/>
    <property type="molecule type" value="Genomic_DNA"/>
</dbReference>
<reference evidence="3" key="2">
    <citation type="journal article" date="2019" name="Genome Biol. Evol.">
        <title>Day and night: Metabolic profiles and evolutionary relationships of six axenic non-marine cyanobacteria.</title>
        <authorList>
            <person name="Will S.E."/>
            <person name="Henke P."/>
            <person name="Boedeker C."/>
            <person name="Huang S."/>
            <person name="Brinkmann H."/>
            <person name="Rohde M."/>
            <person name="Jarek M."/>
            <person name="Friedl T."/>
            <person name="Seufert S."/>
            <person name="Schumacher M."/>
            <person name="Overmann J."/>
            <person name="Neumann-Schaal M."/>
            <person name="Petersen J."/>
        </authorList>
    </citation>
    <scope>NUCLEOTIDE SEQUENCE [LARGE SCALE GENOMIC DNA]</scope>
    <source>
        <strain evidence="3">PCC 7102</strain>
    </source>
</reference>